<dbReference type="RefSeq" id="WP_256191859.1">
    <property type="nucleotide sequence ID" value="NZ_CAJKKG010000002.1"/>
</dbReference>
<gene>
    <name evidence="2" type="ORF">NE695_10020</name>
</gene>
<feature type="domain" description="Xylose isomerase-like TIM barrel" evidence="1">
    <location>
        <begin position="21"/>
        <end position="244"/>
    </location>
</feature>
<evidence type="ECO:0000313" key="3">
    <source>
        <dbReference type="Proteomes" id="UP001524473"/>
    </source>
</evidence>
<reference evidence="2 3" key="1">
    <citation type="submission" date="2022-06" db="EMBL/GenBank/DDBJ databases">
        <title>Isolation of gut microbiota from human fecal samples.</title>
        <authorList>
            <person name="Pamer E.G."/>
            <person name="Barat B."/>
            <person name="Waligurski E."/>
            <person name="Medina S."/>
            <person name="Paddock L."/>
            <person name="Mostad J."/>
        </authorList>
    </citation>
    <scope>NUCLEOTIDE SEQUENCE [LARGE SCALE GENOMIC DNA]</scope>
    <source>
        <strain evidence="2 3">DFI.9.73</strain>
    </source>
</reference>
<sequence length="290" mass="32411">MEKLILSGFSDEIAESFDAQLDAVAEFGLSHIELRAADGVNVSDFSGEKVKEVKRKLRQRNIQVSSVGSPIGKIGIQEEFAPHLAKLKRTLSIMEELEAPYLRMFSFYLPKGEPPEKYRDEVFRRMEQMVKLAEARGAVMLHENEKGIYGDNASRCRDLMEQFYGRHFQAVFDFANFVEVGQETLEAYELLKPYLAYIHIKDVSKALGKVVPAGKGDGKVREILSDLIGSGWRGFLSLEPHLVDFSGLKALEQNAAARNAAMDGKTAWKTALDALLEILRTIPGAEEALE</sequence>
<comment type="caution">
    <text evidence="2">The sequence shown here is derived from an EMBL/GenBank/DDBJ whole genome shotgun (WGS) entry which is preliminary data.</text>
</comment>
<keyword evidence="2" id="KW-0413">Isomerase</keyword>
<dbReference type="PANTHER" id="PTHR12110:SF53">
    <property type="entry name" value="BLR5974 PROTEIN"/>
    <property type="match status" value="1"/>
</dbReference>
<organism evidence="2 3">
    <name type="scientific">Neglectibacter timonensis</name>
    <dbReference type="NCBI Taxonomy" id="1776382"/>
    <lineage>
        <taxon>Bacteria</taxon>
        <taxon>Bacillati</taxon>
        <taxon>Bacillota</taxon>
        <taxon>Clostridia</taxon>
        <taxon>Eubacteriales</taxon>
        <taxon>Oscillospiraceae</taxon>
        <taxon>Neglectibacter</taxon>
    </lineage>
</organism>
<proteinExistence type="predicted"/>
<dbReference type="Gene3D" id="3.20.20.150">
    <property type="entry name" value="Divalent-metal-dependent TIM barrel enzymes"/>
    <property type="match status" value="1"/>
</dbReference>
<accession>A0ABT1RZY4</accession>
<dbReference type="InterPro" id="IPR013022">
    <property type="entry name" value="Xyl_isomerase-like_TIM-brl"/>
</dbReference>
<name>A0ABT1RZY4_9FIRM</name>
<evidence type="ECO:0000259" key="1">
    <source>
        <dbReference type="Pfam" id="PF01261"/>
    </source>
</evidence>
<dbReference type="GO" id="GO:0016853">
    <property type="term" value="F:isomerase activity"/>
    <property type="evidence" value="ECO:0007669"/>
    <property type="project" value="UniProtKB-KW"/>
</dbReference>
<dbReference type="SUPFAM" id="SSF51658">
    <property type="entry name" value="Xylose isomerase-like"/>
    <property type="match status" value="1"/>
</dbReference>
<protein>
    <submittedName>
        <fullName evidence="2">Sugar phosphate isomerase/epimerase</fullName>
    </submittedName>
</protein>
<dbReference type="Pfam" id="PF01261">
    <property type="entry name" value="AP_endonuc_2"/>
    <property type="match status" value="1"/>
</dbReference>
<dbReference type="Proteomes" id="UP001524473">
    <property type="component" value="Unassembled WGS sequence"/>
</dbReference>
<dbReference type="EMBL" id="JANFZH010000021">
    <property type="protein sequence ID" value="MCQ4840247.1"/>
    <property type="molecule type" value="Genomic_DNA"/>
</dbReference>
<dbReference type="InterPro" id="IPR036237">
    <property type="entry name" value="Xyl_isomerase-like_sf"/>
</dbReference>
<dbReference type="InterPro" id="IPR050312">
    <property type="entry name" value="IolE/XylAMocC-like"/>
</dbReference>
<dbReference type="PANTHER" id="PTHR12110">
    <property type="entry name" value="HYDROXYPYRUVATE ISOMERASE"/>
    <property type="match status" value="1"/>
</dbReference>
<keyword evidence="3" id="KW-1185">Reference proteome</keyword>
<evidence type="ECO:0000313" key="2">
    <source>
        <dbReference type="EMBL" id="MCQ4840247.1"/>
    </source>
</evidence>